<dbReference type="PROSITE" id="PS50234">
    <property type="entry name" value="VWFA"/>
    <property type="match status" value="1"/>
</dbReference>
<evidence type="ECO:0000256" key="3">
    <source>
        <dbReference type="SAM" id="MobiDB-lite"/>
    </source>
</evidence>
<dbReference type="CDD" id="cd04047">
    <property type="entry name" value="C2B_Copine"/>
    <property type="match status" value="1"/>
</dbReference>
<protein>
    <recommendedName>
        <fullName evidence="8">C2 domain-containing protein</fullName>
    </recommendedName>
</protein>
<feature type="compositionally biased region" description="Polar residues" evidence="3">
    <location>
        <begin position="408"/>
        <end position="420"/>
    </location>
</feature>
<name>A0AAD2CDJ1_9STRA</name>
<evidence type="ECO:0000256" key="1">
    <source>
        <dbReference type="ARBA" id="ARBA00009048"/>
    </source>
</evidence>
<evidence type="ECO:0000313" key="6">
    <source>
        <dbReference type="EMBL" id="CAJ1930913.1"/>
    </source>
</evidence>
<dbReference type="AlphaFoldDB" id="A0AAD2CDJ1"/>
<feature type="compositionally biased region" description="Polar residues" evidence="3">
    <location>
        <begin position="813"/>
        <end position="824"/>
    </location>
</feature>
<evidence type="ECO:0008006" key="8">
    <source>
        <dbReference type="Google" id="ProtNLM"/>
    </source>
</evidence>
<dbReference type="SMART" id="SM00239">
    <property type="entry name" value="C2"/>
    <property type="match status" value="2"/>
</dbReference>
<comment type="caution">
    <text evidence="6">The sequence shown here is derived from an EMBL/GenBank/DDBJ whole genome shotgun (WGS) entry which is preliminary data.</text>
</comment>
<feature type="compositionally biased region" description="Basic residues" evidence="3">
    <location>
        <begin position="351"/>
        <end position="363"/>
    </location>
</feature>
<comment type="similarity">
    <text evidence="1">Belongs to the copine family.</text>
</comment>
<feature type="compositionally biased region" description="Polar residues" evidence="3">
    <location>
        <begin position="742"/>
        <end position="786"/>
    </location>
</feature>
<feature type="domain" description="C2" evidence="4">
    <location>
        <begin position="1"/>
        <end position="114"/>
    </location>
</feature>
<dbReference type="SUPFAM" id="SSF49562">
    <property type="entry name" value="C2 domain (Calcium/lipid-binding domain, CaLB)"/>
    <property type="match status" value="2"/>
</dbReference>
<dbReference type="Proteomes" id="UP001295423">
    <property type="component" value="Unassembled WGS sequence"/>
</dbReference>
<dbReference type="PANTHER" id="PTHR10857">
    <property type="entry name" value="COPINE"/>
    <property type="match status" value="1"/>
</dbReference>
<dbReference type="Gene3D" id="3.40.50.410">
    <property type="entry name" value="von Willebrand factor, type A domain"/>
    <property type="match status" value="1"/>
</dbReference>
<dbReference type="InterPro" id="IPR036465">
    <property type="entry name" value="vWFA_dom_sf"/>
</dbReference>
<organism evidence="6 7">
    <name type="scientific">Cylindrotheca closterium</name>
    <dbReference type="NCBI Taxonomy" id="2856"/>
    <lineage>
        <taxon>Eukaryota</taxon>
        <taxon>Sar</taxon>
        <taxon>Stramenopiles</taxon>
        <taxon>Ochrophyta</taxon>
        <taxon>Bacillariophyta</taxon>
        <taxon>Bacillariophyceae</taxon>
        <taxon>Bacillariophycidae</taxon>
        <taxon>Bacillariales</taxon>
        <taxon>Bacillariaceae</taxon>
        <taxon>Cylindrotheca</taxon>
    </lineage>
</organism>
<sequence>MSNRSKYQITIYASSLKNVAGFGKGTSDPYAVVTLLAGSDDERAHILGRTEVVKNDLSPSWTTTFIVNHCFGKETRINIGVFDEVRKSKGNKSMGSAQFEIGEILGAKGNVKAKRLKPGGTLFVRVTKASDLDLGTFHLGLKGMKLKNMDGMFGKSDPFFVVETYTKGSHGGRQWQPVHRSEHVMNNLNPDWKEVDIPVEKLCNGDKEQPIQISVYDWEKNGKHQSMGKCQTSTNGLLAAVQQQNSFDLIRKGKSYGKVLVTRAEISGQEMNPNKPPPKFASVKGVRQINPDYKKWQAKYGRGGMSGSMSGPSSQHATDVGTPPRGSSHGSNHGSSSDRRSDRRSDGKSSSSRRREKSPKRSNHHDSVSSRNGSNYNDPTDPAISSLSNRYPSYTSESSLPPAMEPPTMSSLSIEPSAPTNDKPKFVDYISGGTEINLSVAIDFTGSNGDPRKPGTLHYIHRDGQLNDYEKALTAVASVVARYDSDQLFPVYGFGAKFGGVIEHCFQVGKSTELKGISGMIEGYRNVFKSGLTMSGPTVFGEVILQAAVQAQSKQEAEHAAGKQSYSILLILTDGDVSDLEDTKQAIKYASSAPLSIVIVGVGDEDFSKMQWLDDFHVEDDEVRDIVQFVEFNKHRDNRQHLTQETLDEIPDQLVDYFLGEGIMPLPPISDNRMSIMPEDFNSSRDVDLDIRERSNGDLELRNSSMARFDTKSYGNTAGFMGGQPSLAGAPIAEEPSLGTPYRSQSAPAHNPSTPASPQLSQSTSGQYSAPDSRSQNHAPSSSSGYATGGRSHSDMRSGGGQRSYSPVPPSRSQPSYGGNQPSYGGSGYGQPNPMPSYGGSSMPSNSNSQYQQYNSSAGPPIVQAAQPVTLRVKAPPNSYPGMQIRVAHPQTGQLHVVSIPDGVHPGGDFRVNLA</sequence>
<dbReference type="SUPFAM" id="SSF53300">
    <property type="entry name" value="vWA-like"/>
    <property type="match status" value="1"/>
</dbReference>
<feature type="domain" description="VWFA" evidence="5">
    <location>
        <begin position="437"/>
        <end position="650"/>
    </location>
</feature>
<gene>
    <name evidence="6" type="ORF">CYCCA115_LOCUS2149</name>
</gene>
<dbReference type="InterPro" id="IPR010734">
    <property type="entry name" value="Copine_C"/>
</dbReference>
<dbReference type="GO" id="GO:0071277">
    <property type="term" value="P:cellular response to calcium ion"/>
    <property type="evidence" value="ECO:0007669"/>
    <property type="project" value="TreeGrafter"/>
</dbReference>
<dbReference type="GO" id="GO:0005886">
    <property type="term" value="C:plasma membrane"/>
    <property type="evidence" value="ECO:0007669"/>
    <property type="project" value="TreeGrafter"/>
</dbReference>
<dbReference type="GO" id="GO:0005544">
    <property type="term" value="F:calcium-dependent phospholipid binding"/>
    <property type="evidence" value="ECO:0007669"/>
    <property type="project" value="InterPro"/>
</dbReference>
<feature type="domain" description="C2" evidence="4">
    <location>
        <begin position="118"/>
        <end position="251"/>
    </location>
</feature>
<feature type="compositionally biased region" description="Polar residues" evidence="3">
    <location>
        <begin position="369"/>
        <end position="399"/>
    </location>
</feature>
<keyword evidence="7" id="KW-1185">Reference proteome</keyword>
<feature type="compositionally biased region" description="Basic and acidic residues" evidence="3">
    <location>
        <begin position="336"/>
        <end position="347"/>
    </location>
</feature>
<proteinExistence type="inferred from homology"/>
<dbReference type="PANTHER" id="PTHR10857:SF106">
    <property type="entry name" value="C2 DOMAIN-CONTAINING PROTEIN"/>
    <property type="match status" value="1"/>
</dbReference>
<dbReference type="InterPro" id="IPR037768">
    <property type="entry name" value="C2B_Copine"/>
</dbReference>
<dbReference type="SMART" id="SM00327">
    <property type="entry name" value="VWA"/>
    <property type="match status" value="1"/>
</dbReference>
<evidence type="ECO:0000256" key="2">
    <source>
        <dbReference type="ARBA" id="ARBA00022737"/>
    </source>
</evidence>
<dbReference type="InterPro" id="IPR045052">
    <property type="entry name" value="Copine"/>
</dbReference>
<dbReference type="PROSITE" id="PS50004">
    <property type="entry name" value="C2"/>
    <property type="match status" value="2"/>
</dbReference>
<feature type="region of interest" description="Disordered" evidence="3">
    <location>
        <begin position="267"/>
        <end position="424"/>
    </location>
</feature>
<evidence type="ECO:0000259" key="4">
    <source>
        <dbReference type="PROSITE" id="PS50004"/>
    </source>
</evidence>
<dbReference type="Pfam" id="PF00168">
    <property type="entry name" value="C2"/>
    <property type="match status" value="2"/>
</dbReference>
<evidence type="ECO:0000259" key="5">
    <source>
        <dbReference type="PROSITE" id="PS50234"/>
    </source>
</evidence>
<dbReference type="InterPro" id="IPR000008">
    <property type="entry name" value="C2_dom"/>
</dbReference>
<dbReference type="Pfam" id="PF07002">
    <property type="entry name" value="Copine"/>
    <property type="match status" value="1"/>
</dbReference>
<feature type="region of interest" description="Disordered" evidence="3">
    <location>
        <begin position="720"/>
        <end position="860"/>
    </location>
</feature>
<feature type="compositionally biased region" description="Low complexity" evidence="3">
    <location>
        <begin position="323"/>
        <end position="335"/>
    </location>
</feature>
<feature type="compositionally biased region" description="Low complexity" evidence="3">
    <location>
        <begin position="836"/>
        <end position="857"/>
    </location>
</feature>
<keyword evidence="2" id="KW-0677">Repeat</keyword>
<dbReference type="Gene3D" id="2.60.40.150">
    <property type="entry name" value="C2 domain"/>
    <property type="match status" value="2"/>
</dbReference>
<reference evidence="6" key="1">
    <citation type="submission" date="2023-08" db="EMBL/GenBank/DDBJ databases">
        <authorList>
            <person name="Audoor S."/>
            <person name="Bilcke G."/>
        </authorList>
    </citation>
    <scope>NUCLEOTIDE SEQUENCE</scope>
</reference>
<dbReference type="InterPro" id="IPR002035">
    <property type="entry name" value="VWF_A"/>
</dbReference>
<evidence type="ECO:0000313" key="7">
    <source>
        <dbReference type="Proteomes" id="UP001295423"/>
    </source>
</evidence>
<dbReference type="EMBL" id="CAKOGP040000113">
    <property type="protein sequence ID" value="CAJ1930913.1"/>
    <property type="molecule type" value="Genomic_DNA"/>
</dbReference>
<accession>A0AAD2CDJ1</accession>
<dbReference type="InterPro" id="IPR035892">
    <property type="entry name" value="C2_domain_sf"/>
</dbReference>